<dbReference type="Pfam" id="PF13946">
    <property type="entry name" value="DUF4214"/>
    <property type="match status" value="2"/>
</dbReference>
<dbReference type="InterPro" id="IPR038255">
    <property type="entry name" value="PBS_linker_sf"/>
</dbReference>
<dbReference type="InterPro" id="IPR055188">
    <property type="entry name" value="Choice_anch_I"/>
</dbReference>
<dbReference type="InterPro" id="IPR011044">
    <property type="entry name" value="Quino_amine_DH_bsu"/>
</dbReference>
<protein>
    <submittedName>
        <fullName evidence="3">Uncharacterized protein</fullName>
    </submittedName>
</protein>
<feature type="domain" description="Choice-of-anchor I" evidence="2">
    <location>
        <begin position="28"/>
        <end position="474"/>
    </location>
</feature>
<dbReference type="SUPFAM" id="SSF50974">
    <property type="entry name" value="Nitrous oxide reductase, N-terminal domain"/>
    <property type="match status" value="1"/>
</dbReference>
<evidence type="ECO:0000259" key="1">
    <source>
        <dbReference type="Pfam" id="PF13946"/>
    </source>
</evidence>
<dbReference type="InterPro" id="IPR011045">
    <property type="entry name" value="N2O_reductase_N"/>
</dbReference>
<feature type="domain" description="DUF4214" evidence="1">
    <location>
        <begin position="546"/>
        <end position="600"/>
    </location>
</feature>
<dbReference type="SUPFAM" id="SSF50969">
    <property type="entry name" value="YVTN repeat-like/Quinoprotein amine dehydrogenase"/>
    <property type="match status" value="1"/>
</dbReference>
<dbReference type="PANTHER" id="PTHR46928:SF1">
    <property type="entry name" value="MESENCHYME-SPECIFIC CELL SURFACE GLYCOPROTEIN"/>
    <property type="match status" value="1"/>
</dbReference>
<evidence type="ECO:0000313" key="4">
    <source>
        <dbReference type="Proteomes" id="UP000319627"/>
    </source>
</evidence>
<proteinExistence type="predicted"/>
<dbReference type="InterPro" id="IPR015943">
    <property type="entry name" value="WD40/YVTN_repeat-like_dom_sf"/>
</dbReference>
<comment type="caution">
    <text evidence="3">The sequence shown here is derived from an EMBL/GenBank/DDBJ whole genome shotgun (WGS) entry which is preliminary data.</text>
</comment>
<evidence type="ECO:0000259" key="2">
    <source>
        <dbReference type="Pfam" id="PF22494"/>
    </source>
</evidence>
<accession>A0A562IYX1</accession>
<dbReference type="Gene3D" id="1.10.3130.20">
    <property type="entry name" value="Phycobilisome linker domain"/>
    <property type="match status" value="1"/>
</dbReference>
<dbReference type="AlphaFoldDB" id="A0A562IYX1"/>
<feature type="domain" description="DUF4214" evidence="1">
    <location>
        <begin position="488"/>
        <end position="539"/>
    </location>
</feature>
<dbReference type="Gene3D" id="2.130.10.10">
    <property type="entry name" value="YVTN repeat-like/Quinoprotein amine dehydrogenase"/>
    <property type="match status" value="2"/>
</dbReference>
<dbReference type="RefSeq" id="WP_144570712.1">
    <property type="nucleotide sequence ID" value="NZ_VLKG01000003.1"/>
</dbReference>
<dbReference type="Pfam" id="PF22494">
    <property type="entry name" value="choice_anch_I"/>
    <property type="match status" value="1"/>
</dbReference>
<gene>
    <name evidence="3" type="ORF">LX59_00972</name>
</gene>
<sequence length="615" mass="65384">MSFKTSVYQRFDSGSGSAGSEVVAVENGLVFVTNGAEERIDVFNAVTGAKVSEANVNGIDHVVGLNSVAVSGGLIVAAVSRSLTTGETTALEPGVVAFFNLAGQLLNTVSVGYGPDMVTFSPDGSKVFVANEGEPSSNGENNPGSISIIDLSQGVLNATHTELNLTQFDGQEDTLRAQGVRIFPGQKASEDFEPEYIAFSPDGQTAFVTLQEANSVLTIDMASLSISGLLPLGTVDHSVIGNALDASDRDDGINIANWPVQGLRMPDAIASYSVDGTTYFVTANEGDDRGENVRVKDISLDPSVFPDAASLQANENLGRLNVSSIDGDVNGDGLYEALYSYGSRSFSIFDASGQLVFDSGEDFERAIASIRPDSFNVDGDEFDARSDNKGPEPEAVAIGEIDGRSYAFIGLERDSGIMVYDITNPEHASFVSYIDSSEEENFAPEIIKFIDASDSLSGKPQLAVAYEGSGTTVLLDIDEVGLQRTAFKATAEAAYVERLYDGLFGRDGDTGGIGYWVHQQEAGMSRTQVADYFLQSAEAGQLGLGAQSNTDFVGQLYAQVLGRAADTEGFEFWNTVLNNGAQRSEVVMAFAESTEAMNNFSNEHTEGVQYDLWVA</sequence>
<dbReference type="InterPro" id="IPR052956">
    <property type="entry name" value="Mesenchyme-surface_protein"/>
</dbReference>
<name>A0A562IYX1_9GAMM</name>
<organism evidence="3 4">
    <name type="scientific">Azomonas agilis</name>
    <dbReference type="NCBI Taxonomy" id="116849"/>
    <lineage>
        <taxon>Bacteria</taxon>
        <taxon>Pseudomonadati</taxon>
        <taxon>Pseudomonadota</taxon>
        <taxon>Gammaproteobacteria</taxon>
        <taxon>Pseudomonadales</taxon>
        <taxon>Pseudomonadaceae</taxon>
        <taxon>Azomonas</taxon>
    </lineage>
</organism>
<dbReference type="PANTHER" id="PTHR46928">
    <property type="entry name" value="MESENCHYME-SPECIFIC CELL SURFACE GLYCOPROTEIN"/>
    <property type="match status" value="1"/>
</dbReference>
<dbReference type="InterPro" id="IPR025282">
    <property type="entry name" value="DUF4214"/>
</dbReference>
<dbReference type="Proteomes" id="UP000319627">
    <property type="component" value="Unassembled WGS sequence"/>
</dbReference>
<keyword evidence="4" id="KW-1185">Reference proteome</keyword>
<reference evidence="3 4" key="1">
    <citation type="submission" date="2019-07" db="EMBL/GenBank/DDBJ databases">
        <title>Genomic Encyclopedia of Type Strains, Phase I: the one thousand microbial genomes (KMG-I) project.</title>
        <authorList>
            <person name="Kyrpides N."/>
        </authorList>
    </citation>
    <scope>NUCLEOTIDE SEQUENCE [LARGE SCALE GENOMIC DNA]</scope>
    <source>
        <strain evidence="3 4">DSM 375</strain>
    </source>
</reference>
<evidence type="ECO:0000313" key="3">
    <source>
        <dbReference type="EMBL" id="TWH76053.1"/>
    </source>
</evidence>
<dbReference type="EMBL" id="VLKG01000003">
    <property type="protein sequence ID" value="TWH76053.1"/>
    <property type="molecule type" value="Genomic_DNA"/>
</dbReference>
<dbReference type="OrthoDB" id="9803927at2"/>
<dbReference type="NCBIfam" id="NF038117">
    <property type="entry name" value="choice_anch_I"/>
    <property type="match status" value="1"/>
</dbReference>